<dbReference type="InterPro" id="IPR005127">
    <property type="entry name" value="Giardia_VSP"/>
</dbReference>
<reference evidence="3 4" key="1">
    <citation type="journal article" date="2010" name="BMC Genomics">
        <title>Genome analysis and comparative genomics of a Giardia intestinalis assemblage E isolate.</title>
        <authorList>
            <person name="Jerlstrom-Hultqvist J."/>
            <person name="Franzen O."/>
            <person name="Ankarklev J."/>
            <person name="Xu F."/>
            <person name="Nohynkova E."/>
            <person name="Andersson J.O."/>
            <person name="Svard S.G."/>
            <person name="Andersson B."/>
        </authorList>
    </citation>
    <scope>NUCLEOTIDE SEQUENCE [LARGE SCALE GENOMIC DNA]</scope>
    <source>
        <strain evidence="3 4">P15</strain>
    </source>
</reference>
<dbReference type="EMBL" id="ACVC01000234">
    <property type="protein sequence ID" value="EFO61243.1"/>
    <property type="molecule type" value="Genomic_DNA"/>
</dbReference>
<accession>E1F8E1</accession>
<dbReference type="AlphaFoldDB" id="E1F8E1"/>
<keyword evidence="2" id="KW-0732">Signal</keyword>
<evidence type="ECO:0000313" key="3">
    <source>
        <dbReference type="EMBL" id="EFO61243.1"/>
    </source>
</evidence>
<name>E1F8E1_GIAIA</name>
<dbReference type="Gene3D" id="2.10.220.10">
    <property type="entry name" value="Hormone Receptor, Insulin-like Growth Factor Receptor 1, Chain A, domain 2"/>
    <property type="match status" value="1"/>
</dbReference>
<dbReference type="Proteomes" id="UP000008974">
    <property type="component" value="Unassembled WGS sequence"/>
</dbReference>
<evidence type="ECO:0000313" key="4">
    <source>
        <dbReference type="Proteomes" id="UP000008974"/>
    </source>
</evidence>
<organism evidence="3 4">
    <name type="scientific">Giardia intestinalis (strain P15)</name>
    <name type="common">Giardia lamblia</name>
    <dbReference type="NCBI Taxonomy" id="658858"/>
    <lineage>
        <taxon>Eukaryota</taxon>
        <taxon>Metamonada</taxon>
        <taxon>Diplomonadida</taxon>
        <taxon>Hexamitidae</taxon>
        <taxon>Giardiinae</taxon>
        <taxon>Giardia</taxon>
    </lineage>
</organism>
<feature type="signal peptide" evidence="2">
    <location>
        <begin position="1"/>
        <end position="19"/>
    </location>
</feature>
<keyword evidence="1" id="KW-1133">Transmembrane helix</keyword>
<protein>
    <submittedName>
        <fullName evidence="3">VSP</fullName>
    </submittedName>
</protein>
<keyword evidence="1" id="KW-0812">Transmembrane</keyword>
<dbReference type="InterPro" id="IPR052798">
    <property type="entry name" value="Giardia_VSA"/>
</dbReference>
<evidence type="ECO:0000256" key="2">
    <source>
        <dbReference type="SAM" id="SignalP"/>
    </source>
</evidence>
<dbReference type="STRING" id="658858.E1F8E1"/>
<dbReference type="PANTHER" id="PTHR23275">
    <property type="entry name" value="CABRIOLET.-RELATED"/>
    <property type="match status" value="1"/>
</dbReference>
<comment type="caution">
    <text evidence="3">The sequence shown here is derived from an EMBL/GenBank/DDBJ whole genome shotgun (WGS) entry which is preliminary data.</text>
</comment>
<keyword evidence="1" id="KW-0472">Membrane</keyword>
<feature type="chain" id="PRO_5003145078" evidence="2">
    <location>
        <begin position="20"/>
        <end position="658"/>
    </location>
</feature>
<dbReference type="Pfam" id="PF03302">
    <property type="entry name" value="VSP"/>
    <property type="match status" value="3"/>
</dbReference>
<dbReference type="PANTHER" id="PTHR23275:SF100">
    <property type="entry name" value="EGF-LIKE DOMAIN-CONTAINING PROTEIN"/>
    <property type="match status" value="1"/>
</dbReference>
<feature type="transmembrane region" description="Helical" evidence="1">
    <location>
        <begin position="629"/>
        <end position="653"/>
    </location>
</feature>
<evidence type="ECO:0000256" key="1">
    <source>
        <dbReference type="SAM" id="Phobius"/>
    </source>
</evidence>
<dbReference type="InterPro" id="IPR006212">
    <property type="entry name" value="Furin_repeat"/>
</dbReference>
<dbReference type="OrthoDB" id="300641at2759"/>
<proteinExistence type="predicted"/>
<dbReference type="VEuPathDB" id="GiardiaDB:GLP15_60"/>
<sequence>MLLVAFYFVLNTVAEVCTGDQLAACGDSQCETLNSVQICFQCRTEGNVPIDGVCTPKNEVGDKCKKAGGGALDETAKVCGECSGNYFLHKGGCYSVTTDKPGHALCTATENGVCTQGADGYFAVPGAPKTGESVVACNNNAGTSINGNMYKGVQNCATCQPPAGPAAVREDTIAVCKSCLEGFFHTDERTCTACGGTNCAICTIGATEKMCTKCKITNDEQYLKKDIDSETGECVSAATCIGNAKYYVDDTVDPTNGKTCKTCASAGTIDCTTCEKGVDGIVVCKTCETEQKTKFGLGKKSCVEACPENSTESDEEGKKVCKCNTDFKPSEDFTKCIVDSACKTPYCKTCSNDVCTMCASGYYLTPTSQCISDCTTIKGYYGDSRDKKCKGCNSECTECVGAANTQCSACRAGKMLQYTKPNTPIEGGTCVDQCTVSSEAAGCETCGAKIGGTDYCSKCKEEQVPINGVCAENSAASRANICTSNNNGGCTGCADGYFLFANGCYKIGQQPGKQICAQANGSGECQKCANGLQAQGGDCSAYMCHPTCATCSAANQENKCTTCATGYYKTTQEGACTSCESDSNGVTGVRNCLNCAPPSTGSGSVLCYLMKGGDSTGGSTNRSGLSTGAIAGIAVAAIVVVGGLVGFLCWWFLCRGKA</sequence>
<dbReference type="InterPro" id="IPR009030">
    <property type="entry name" value="Growth_fac_rcpt_cys_sf"/>
</dbReference>
<dbReference type="SMART" id="SM00261">
    <property type="entry name" value="FU"/>
    <property type="match status" value="5"/>
</dbReference>
<dbReference type="SUPFAM" id="SSF57184">
    <property type="entry name" value="Growth factor receptor domain"/>
    <property type="match status" value="4"/>
</dbReference>
<gene>
    <name evidence="3" type="ORF">GLP15_60</name>
</gene>